<dbReference type="EMBL" id="MLJW01006802">
    <property type="protein sequence ID" value="OIQ66150.1"/>
    <property type="molecule type" value="Genomic_DNA"/>
</dbReference>
<evidence type="ECO:0000313" key="3">
    <source>
        <dbReference type="EMBL" id="OIQ66150.1"/>
    </source>
</evidence>
<feature type="domain" description="Doubled CXXCH motif" evidence="2">
    <location>
        <begin position="99"/>
        <end position="130"/>
    </location>
</feature>
<name>A0A1J5P4P7_9ZZZZ</name>
<comment type="caution">
    <text evidence="3">The sequence shown here is derived from an EMBL/GenBank/DDBJ whole genome shotgun (WGS) entry which is preliminary data.</text>
</comment>
<protein>
    <submittedName>
        <fullName evidence="3">Doubled CXXCH motif (Paired_CXXCH_1)</fullName>
    </submittedName>
</protein>
<evidence type="ECO:0000259" key="2">
    <source>
        <dbReference type="Pfam" id="PF09699"/>
    </source>
</evidence>
<dbReference type="InterPro" id="IPR051829">
    <property type="entry name" value="Multiheme_Cytochr_ET"/>
</dbReference>
<sequence length="261" mass="27780">MRSSKKIALIAGAVLLVGMMTGLYAAFGGKPHLMDQKCSNCHLAGDVVDATRAGRLLGSQEMLCGICHKDVKKMSHPSGFAPAMRLPADLPLDWKGDMTCSTCHEVHGSKPGLMRGDKHGKALCMSCHDTQFFSGMKDAGVSLQQSGHAIADMTQLRKNSRIDALSLQCMGCHNNQGDVTGIQMTAAGVVRHNSGGANHPIGIPYPMMSSSFKPRSALPSAIWLPNGKLSCVSCHQPYKKVHGQLVVTNNGSMLCAQCHAL</sequence>
<reference evidence="3" key="1">
    <citation type="submission" date="2016-10" db="EMBL/GenBank/DDBJ databases">
        <title>Sequence of Gallionella enrichment culture.</title>
        <authorList>
            <person name="Poehlein A."/>
            <person name="Muehling M."/>
            <person name="Daniel R."/>
        </authorList>
    </citation>
    <scope>NUCLEOTIDE SEQUENCE</scope>
</reference>
<evidence type="ECO:0000256" key="1">
    <source>
        <dbReference type="ARBA" id="ARBA00022729"/>
    </source>
</evidence>
<dbReference type="NCBIfam" id="TIGR01905">
    <property type="entry name" value="paired_CXXCH_1"/>
    <property type="match status" value="1"/>
</dbReference>
<dbReference type="InterPro" id="IPR036280">
    <property type="entry name" value="Multihaem_cyt_sf"/>
</dbReference>
<dbReference type="Pfam" id="PF09699">
    <property type="entry name" value="Paired_CXXCH_1"/>
    <property type="match status" value="2"/>
</dbReference>
<proteinExistence type="predicted"/>
<feature type="domain" description="Doubled CXXCH motif" evidence="2">
    <location>
        <begin position="230"/>
        <end position="260"/>
    </location>
</feature>
<dbReference type="PANTHER" id="PTHR35038">
    <property type="entry name" value="DISSIMILATORY SULFITE REDUCTASE SIRA"/>
    <property type="match status" value="1"/>
</dbReference>
<organism evidence="3">
    <name type="scientific">mine drainage metagenome</name>
    <dbReference type="NCBI Taxonomy" id="410659"/>
    <lineage>
        <taxon>unclassified sequences</taxon>
        <taxon>metagenomes</taxon>
        <taxon>ecological metagenomes</taxon>
    </lineage>
</organism>
<gene>
    <name evidence="3" type="ORF">GALL_522840</name>
</gene>
<dbReference type="InterPro" id="IPR010177">
    <property type="entry name" value="Paired_CXXCH_1"/>
</dbReference>
<accession>A0A1J5P4P7</accession>
<keyword evidence="1" id="KW-0732">Signal</keyword>
<dbReference type="Gene3D" id="1.10.1130.10">
    <property type="entry name" value="Flavocytochrome C3, Chain A"/>
    <property type="match status" value="1"/>
</dbReference>
<dbReference type="AlphaFoldDB" id="A0A1J5P4P7"/>
<dbReference type="SUPFAM" id="SSF48695">
    <property type="entry name" value="Multiheme cytochromes"/>
    <property type="match status" value="1"/>
</dbReference>